<gene>
    <name evidence="3" type="ORF">SOCE26_036000</name>
</gene>
<sequence length="398" mass="40003">MSSFVVGRGARLAVWIGLGAAGMLAAPAACLYPDYTFDEPEASSSAGGGTATSSSSSAGAGAEDCSNGADDNGDDLVDCADPACGGFVCTTAVPEGWSGFFALFDGEPAKDPGCPAGFASGEPFVGNRSLVAPPASCTCSCDPAEGQTCAPLENIVIHVSDAPCGEEFYCSFPLETPDWEAGQCKGPNGVFGGRQTCGSGSNTMCSETTGDPCAVSVRVDPLAASGGACAANPVQVEKPPPRWTVLGRACAAAEPLGQGCNAGQVCAPRPAAPFESGLCIAKDGDSSCPPGAYTEKHVFFTDVEDNRSCTDDCTCGAPSGGTCPTNVALYSDRMIDTCMTHLLDLPAGSCTDLEENPSIVGRKVTAPGMPTGGTCAPRGGTASGEARGINPRTFCCRG</sequence>
<dbReference type="RefSeq" id="WP_159397012.1">
    <property type="nucleotide sequence ID" value="NZ_CP012673.1"/>
</dbReference>
<feature type="region of interest" description="Disordered" evidence="1">
    <location>
        <begin position="42"/>
        <end position="67"/>
    </location>
</feature>
<dbReference type="Proteomes" id="UP000238348">
    <property type="component" value="Chromosome"/>
</dbReference>
<feature type="chain" id="PRO_5014979333" description="Secreted protein" evidence="2">
    <location>
        <begin position="26"/>
        <end position="398"/>
    </location>
</feature>
<evidence type="ECO:0000256" key="1">
    <source>
        <dbReference type="SAM" id="MobiDB-lite"/>
    </source>
</evidence>
<evidence type="ECO:0000313" key="3">
    <source>
        <dbReference type="EMBL" id="AUX42173.1"/>
    </source>
</evidence>
<name>A0A2L0ES99_SORCE</name>
<dbReference type="OrthoDB" id="5497411at2"/>
<keyword evidence="2" id="KW-0732">Signal</keyword>
<evidence type="ECO:0008006" key="5">
    <source>
        <dbReference type="Google" id="ProtNLM"/>
    </source>
</evidence>
<dbReference type="AlphaFoldDB" id="A0A2L0ES99"/>
<feature type="compositionally biased region" description="Low complexity" evidence="1">
    <location>
        <begin position="51"/>
        <end position="62"/>
    </location>
</feature>
<reference evidence="3 4" key="1">
    <citation type="submission" date="2015-09" db="EMBL/GenBank/DDBJ databases">
        <title>Sorangium comparison.</title>
        <authorList>
            <person name="Zaburannyi N."/>
            <person name="Bunk B."/>
            <person name="Overmann J."/>
            <person name="Mueller R."/>
        </authorList>
    </citation>
    <scope>NUCLEOTIDE SEQUENCE [LARGE SCALE GENOMIC DNA]</scope>
    <source>
        <strain evidence="3 4">So ce26</strain>
    </source>
</reference>
<dbReference type="EMBL" id="CP012673">
    <property type="protein sequence ID" value="AUX42173.1"/>
    <property type="molecule type" value="Genomic_DNA"/>
</dbReference>
<evidence type="ECO:0000256" key="2">
    <source>
        <dbReference type="SAM" id="SignalP"/>
    </source>
</evidence>
<feature type="signal peptide" evidence="2">
    <location>
        <begin position="1"/>
        <end position="25"/>
    </location>
</feature>
<evidence type="ECO:0000313" key="4">
    <source>
        <dbReference type="Proteomes" id="UP000238348"/>
    </source>
</evidence>
<proteinExistence type="predicted"/>
<protein>
    <recommendedName>
        <fullName evidence="5">Secreted protein</fullName>
    </recommendedName>
</protein>
<accession>A0A2L0ES99</accession>
<organism evidence="3 4">
    <name type="scientific">Sorangium cellulosum</name>
    <name type="common">Polyangium cellulosum</name>
    <dbReference type="NCBI Taxonomy" id="56"/>
    <lineage>
        <taxon>Bacteria</taxon>
        <taxon>Pseudomonadati</taxon>
        <taxon>Myxococcota</taxon>
        <taxon>Polyangia</taxon>
        <taxon>Polyangiales</taxon>
        <taxon>Polyangiaceae</taxon>
        <taxon>Sorangium</taxon>
    </lineage>
</organism>